<accession>X8EDD2</accession>
<dbReference type="Gene3D" id="3.60.20.10">
    <property type="entry name" value="Glutamine Phosphoribosylpyrophosphate, subunit 1, domain 1"/>
    <property type="match status" value="1"/>
</dbReference>
<comment type="caution">
    <text evidence="2">The sequence shown here is derived from an EMBL/GenBank/DDBJ whole genome shotgun (WGS) entry which is preliminary data.</text>
</comment>
<dbReference type="PATRIC" id="fig|1299334.3.peg.131"/>
<evidence type="ECO:0000313" key="2">
    <source>
        <dbReference type="EMBL" id="EUA78599.1"/>
    </source>
</evidence>
<dbReference type="InterPro" id="IPR029055">
    <property type="entry name" value="Ntn_hydrolases_N"/>
</dbReference>
<reference evidence="2" key="1">
    <citation type="submission" date="2014-01" db="EMBL/GenBank/DDBJ databases">
        <authorList>
            <person name="Brown-Elliot B."/>
            <person name="Wallace R."/>
            <person name="Lenaerts A."/>
            <person name="Ordway D."/>
            <person name="DeGroote M.A."/>
            <person name="Parker T."/>
            <person name="Sizemore C."/>
            <person name="Tallon L.J."/>
            <person name="Sadzewicz L.K."/>
            <person name="Sengamalay N."/>
            <person name="Fraser C.M."/>
            <person name="Hine E."/>
            <person name="Shefchek K.A."/>
            <person name="Das S.P."/>
            <person name="Tettelin H."/>
        </authorList>
    </citation>
    <scope>NUCLEOTIDE SEQUENCE [LARGE SCALE GENOMIC DNA]</scope>
    <source>
        <strain evidence="2">4042</strain>
    </source>
</reference>
<organism evidence="2">
    <name type="scientific">Mycobacterium xenopi 4042</name>
    <dbReference type="NCBI Taxonomy" id="1299334"/>
    <lineage>
        <taxon>Bacteria</taxon>
        <taxon>Bacillati</taxon>
        <taxon>Actinomycetota</taxon>
        <taxon>Actinomycetes</taxon>
        <taxon>Mycobacteriales</taxon>
        <taxon>Mycobacteriaceae</taxon>
        <taxon>Mycobacterium</taxon>
    </lineage>
</organism>
<evidence type="ECO:0000256" key="1">
    <source>
        <dbReference type="SAM" id="MobiDB-lite"/>
    </source>
</evidence>
<name>X8EDD2_MYCXE</name>
<dbReference type="AlphaFoldDB" id="X8EDD2"/>
<protein>
    <submittedName>
        <fullName evidence="2">Uncharacterized protein</fullName>
    </submittedName>
</protein>
<feature type="compositionally biased region" description="Acidic residues" evidence="1">
    <location>
        <begin position="14"/>
        <end position="23"/>
    </location>
</feature>
<proteinExistence type="predicted"/>
<sequence>MLRRDDGVVVASEPYDDDPNWEDVPDRHVVEVTADGVTLTALEATKGS</sequence>
<feature type="region of interest" description="Disordered" evidence="1">
    <location>
        <begin position="1"/>
        <end position="23"/>
    </location>
</feature>
<dbReference type="EMBL" id="JAOB01000004">
    <property type="protein sequence ID" value="EUA78599.1"/>
    <property type="molecule type" value="Genomic_DNA"/>
</dbReference>
<gene>
    <name evidence="2" type="ORF">I553_2889</name>
</gene>